<evidence type="ECO:0000313" key="4">
    <source>
        <dbReference type="EMBL" id="KAF1834651.1"/>
    </source>
</evidence>
<name>A0A6A5KFE5_9PLEO</name>
<keyword evidence="1" id="KW-0479">Metal-binding</keyword>
<evidence type="ECO:0000259" key="3">
    <source>
        <dbReference type="PROSITE" id="PS50966"/>
    </source>
</evidence>
<keyword evidence="1" id="KW-0862">Zinc</keyword>
<evidence type="ECO:0000256" key="2">
    <source>
        <dbReference type="SAM" id="MobiDB-lite"/>
    </source>
</evidence>
<dbReference type="EMBL" id="ML975299">
    <property type="protein sequence ID" value="KAF1834651.1"/>
    <property type="molecule type" value="Genomic_DNA"/>
</dbReference>
<keyword evidence="1" id="KW-0863">Zinc-finger</keyword>
<dbReference type="OrthoDB" id="5413281at2759"/>
<dbReference type="Proteomes" id="UP000800040">
    <property type="component" value="Unassembled WGS sequence"/>
</dbReference>
<dbReference type="PROSITE" id="PS50966">
    <property type="entry name" value="ZF_SWIM"/>
    <property type="match status" value="1"/>
</dbReference>
<dbReference type="GO" id="GO:0008270">
    <property type="term" value="F:zinc ion binding"/>
    <property type="evidence" value="ECO:0007669"/>
    <property type="project" value="UniProtKB-KW"/>
</dbReference>
<evidence type="ECO:0000256" key="1">
    <source>
        <dbReference type="PROSITE-ProRule" id="PRU00325"/>
    </source>
</evidence>
<reference evidence="4" key="1">
    <citation type="submission" date="2020-01" db="EMBL/GenBank/DDBJ databases">
        <authorList>
            <consortium name="DOE Joint Genome Institute"/>
            <person name="Haridas S."/>
            <person name="Albert R."/>
            <person name="Binder M."/>
            <person name="Bloem J."/>
            <person name="Labutti K."/>
            <person name="Salamov A."/>
            <person name="Andreopoulos B."/>
            <person name="Baker S.E."/>
            <person name="Barry K."/>
            <person name="Bills G."/>
            <person name="Bluhm B.H."/>
            <person name="Cannon C."/>
            <person name="Castanera R."/>
            <person name="Culley D.E."/>
            <person name="Daum C."/>
            <person name="Ezra D."/>
            <person name="Gonzalez J.B."/>
            <person name="Henrissat B."/>
            <person name="Kuo A."/>
            <person name="Liang C."/>
            <person name="Lipzen A."/>
            <person name="Lutzoni F."/>
            <person name="Magnuson J."/>
            <person name="Mondo S."/>
            <person name="Nolan M."/>
            <person name="Ohm R."/>
            <person name="Pangilinan J."/>
            <person name="Park H.-J."/>
            <person name="Ramirez L."/>
            <person name="Alfaro M."/>
            <person name="Sun H."/>
            <person name="Tritt A."/>
            <person name="Yoshinaga Y."/>
            <person name="Zwiers L.-H."/>
            <person name="Turgeon B.G."/>
            <person name="Goodwin S.B."/>
            <person name="Spatafora J.W."/>
            <person name="Crous P.W."/>
            <person name="Grigoriev I.V."/>
        </authorList>
    </citation>
    <scope>NUCLEOTIDE SEQUENCE</scope>
    <source>
        <strain evidence="4">P77</strain>
    </source>
</reference>
<feature type="domain" description="SWIM-type" evidence="3">
    <location>
        <begin position="197"/>
        <end position="270"/>
    </location>
</feature>
<keyword evidence="5" id="KW-1185">Reference proteome</keyword>
<accession>A0A6A5KFE5</accession>
<feature type="region of interest" description="Disordered" evidence="2">
    <location>
        <begin position="89"/>
        <end position="170"/>
    </location>
</feature>
<dbReference type="InterPro" id="IPR007527">
    <property type="entry name" value="Znf_SWIM"/>
</dbReference>
<gene>
    <name evidence="4" type="ORF">BDW02DRAFT_326991</name>
</gene>
<sequence length="298" mass="31736">MSSPPTLPTSRQLVTQLLTSLPATLPLPEHAAADSNLLSGVPDAAKKQLLTLQVLFPNEFVPALDLLDRRLVTRFRICDSSQLNAPEIAAQREGSASEHGQLQDSEEAVQAGGTRLSHGSIDTNSSMNEPLHSHAAKVHTSSNIPTDDQVMPNVPQPAAPATVQNSTPSEKATVYYVRSAQQRSSRYSTSYDSTTSYEVRLPAWNCSCPAFAFSAFPAIHSEPPNPTYDDTGGGVSNERQATGWIFGGISLGDDIPPVCKHILACVLVEKCGGIFGGLVEERDVGVEEAAGWAAGWGD</sequence>
<proteinExistence type="predicted"/>
<protein>
    <recommendedName>
        <fullName evidence="3">SWIM-type domain-containing protein</fullName>
    </recommendedName>
</protein>
<dbReference type="AlphaFoldDB" id="A0A6A5KFE5"/>
<organism evidence="4 5">
    <name type="scientific">Decorospora gaudefroyi</name>
    <dbReference type="NCBI Taxonomy" id="184978"/>
    <lineage>
        <taxon>Eukaryota</taxon>
        <taxon>Fungi</taxon>
        <taxon>Dikarya</taxon>
        <taxon>Ascomycota</taxon>
        <taxon>Pezizomycotina</taxon>
        <taxon>Dothideomycetes</taxon>
        <taxon>Pleosporomycetidae</taxon>
        <taxon>Pleosporales</taxon>
        <taxon>Pleosporineae</taxon>
        <taxon>Pleosporaceae</taxon>
        <taxon>Decorospora</taxon>
    </lineage>
</organism>
<evidence type="ECO:0000313" key="5">
    <source>
        <dbReference type="Proteomes" id="UP000800040"/>
    </source>
</evidence>